<feature type="region of interest" description="Disordered" evidence="1">
    <location>
        <begin position="85"/>
        <end position="113"/>
    </location>
</feature>
<dbReference type="EMBL" id="AYKW01000012">
    <property type="protein sequence ID" value="PIL31111.1"/>
    <property type="molecule type" value="Genomic_DNA"/>
</dbReference>
<sequence length="113" mass="12082">MQCEADASLNVIEEAENAERRTQNASLPALALDLEPDHDFAKRRLPMGGCNNKNPAYESAGGWPLATVTVTIERRATSMHMVDGLRLRGEEGEGEGDGGKAKAKAKSPCLSLS</sequence>
<gene>
    <name evidence="2" type="ORF">GSI_05807</name>
</gene>
<keyword evidence="3" id="KW-1185">Reference proteome</keyword>
<dbReference type="AlphaFoldDB" id="A0A2G8SBI4"/>
<organism evidence="2 3">
    <name type="scientific">Ganoderma sinense ZZ0214-1</name>
    <dbReference type="NCBI Taxonomy" id="1077348"/>
    <lineage>
        <taxon>Eukaryota</taxon>
        <taxon>Fungi</taxon>
        <taxon>Dikarya</taxon>
        <taxon>Basidiomycota</taxon>
        <taxon>Agaricomycotina</taxon>
        <taxon>Agaricomycetes</taxon>
        <taxon>Polyporales</taxon>
        <taxon>Polyporaceae</taxon>
        <taxon>Ganoderma</taxon>
    </lineage>
</organism>
<dbReference type="Proteomes" id="UP000230002">
    <property type="component" value="Unassembled WGS sequence"/>
</dbReference>
<evidence type="ECO:0000256" key="1">
    <source>
        <dbReference type="SAM" id="MobiDB-lite"/>
    </source>
</evidence>
<accession>A0A2G8SBI4</accession>
<comment type="caution">
    <text evidence="2">The sequence shown here is derived from an EMBL/GenBank/DDBJ whole genome shotgun (WGS) entry which is preliminary data.</text>
</comment>
<evidence type="ECO:0000313" key="2">
    <source>
        <dbReference type="EMBL" id="PIL31111.1"/>
    </source>
</evidence>
<protein>
    <submittedName>
        <fullName evidence="2">Uncharacterized protein</fullName>
    </submittedName>
</protein>
<proteinExistence type="predicted"/>
<name>A0A2G8SBI4_9APHY</name>
<reference evidence="2 3" key="1">
    <citation type="journal article" date="2015" name="Sci. Rep.">
        <title>Chromosome-level genome map provides insights into diverse defense mechanisms in the medicinal fungus Ganoderma sinense.</title>
        <authorList>
            <person name="Zhu Y."/>
            <person name="Xu J."/>
            <person name="Sun C."/>
            <person name="Zhou S."/>
            <person name="Xu H."/>
            <person name="Nelson D.R."/>
            <person name="Qian J."/>
            <person name="Song J."/>
            <person name="Luo H."/>
            <person name="Xiang L."/>
            <person name="Li Y."/>
            <person name="Xu Z."/>
            <person name="Ji A."/>
            <person name="Wang L."/>
            <person name="Lu S."/>
            <person name="Hayward A."/>
            <person name="Sun W."/>
            <person name="Li X."/>
            <person name="Schwartz D.C."/>
            <person name="Wang Y."/>
            <person name="Chen S."/>
        </authorList>
    </citation>
    <scope>NUCLEOTIDE SEQUENCE [LARGE SCALE GENOMIC DNA]</scope>
    <source>
        <strain evidence="2 3">ZZ0214-1</strain>
    </source>
</reference>
<evidence type="ECO:0000313" key="3">
    <source>
        <dbReference type="Proteomes" id="UP000230002"/>
    </source>
</evidence>